<protein>
    <submittedName>
        <fullName evidence="1">Uncharacterized protein</fullName>
    </submittedName>
</protein>
<feature type="non-terminal residue" evidence="1">
    <location>
        <position position="1"/>
    </location>
</feature>
<dbReference type="Proteomes" id="UP000316621">
    <property type="component" value="Chromosome 10"/>
</dbReference>
<dbReference type="Gramene" id="RZC79857">
    <property type="protein sequence ID" value="RZC79857"/>
    <property type="gene ID" value="C5167_042432"/>
</dbReference>
<accession>A0A4Y7L4I2</accession>
<evidence type="ECO:0000313" key="1">
    <source>
        <dbReference type="EMBL" id="RZC79857.1"/>
    </source>
</evidence>
<proteinExistence type="predicted"/>
<dbReference type="AlphaFoldDB" id="A0A4Y7L4I2"/>
<evidence type="ECO:0000313" key="2">
    <source>
        <dbReference type="Proteomes" id="UP000316621"/>
    </source>
</evidence>
<sequence length="101" mass="11483">DLVLSLVTLDELEDHHLPRTLGALDNHALKPTVSLPGTSEQPYPVGQEGTHKRTHKWIWGYLSHLIYHQFLGFGGSIYKHREVQLCKVSPSPANCNFQLIW</sequence>
<organism evidence="1 2">
    <name type="scientific">Papaver somniferum</name>
    <name type="common">Opium poppy</name>
    <dbReference type="NCBI Taxonomy" id="3469"/>
    <lineage>
        <taxon>Eukaryota</taxon>
        <taxon>Viridiplantae</taxon>
        <taxon>Streptophyta</taxon>
        <taxon>Embryophyta</taxon>
        <taxon>Tracheophyta</taxon>
        <taxon>Spermatophyta</taxon>
        <taxon>Magnoliopsida</taxon>
        <taxon>Ranunculales</taxon>
        <taxon>Papaveraceae</taxon>
        <taxon>Papaveroideae</taxon>
        <taxon>Papaver</taxon>
    </lineage>
</organism>
<dbReference type="EMBL" id="CM010724">
    <property type="protein sequence ID" value="RZC79857.1"/>
    <property type="molecule type" value="Genomic_DNA"/>
</dbReference>
<gene>
    <name evidence="1" type="ORF">C5167_042432</name>
</gene>
<reference evidence="1 2" key="1">
    <citation type="journal article" date="2018" name="Science">
        <title>The opium poppy genome and morphinan production.</title>
        <authorList>
            <person name="Guo L."/>
            <person name="Winzer T."/>
            <person name="Yang X."/>
            <person name="Li Y."/>
            <person name="Ning Z."/>
            <person name="He Z."/>
            <person name="Teodor R."/>
            <person name="Lu Y."/>
            <person name="Bowser T.A."/>
            <person name="Graham I.A."/>
            <person name="Ye K."/>
        </authorList>
    </citation>
    <scope>NUCLEOTIDE SEQUENCE [LARGE SCALE GENOMIC DNA]</scope>
    <source>
        <strain evidence="2">cv. HN1</strain>
        <tissue evidence="1">Leaves</tissue>
    </source>
</reference>
<keyword evidence="2" id="KW-1185">Reference proteome</keyword>
<name>A0A4Y7L4I2_PAPSO</name>